<keyword evidence="2" id="KW-1185">Reference proteome</keyword>
<dbReference type="AlphaFoldDB" id="A0A8D5JMX5"/>
<evidence type="ECO:0000313" key="1">
    <source>
        <dbReference type="EMBL" id="BCL62077.1"/>
    </source>
</evidence>
<evidence type="ECO:0000313" key="2">
    <source>
        <dbReference type="Proteomes" id="UP000826725"/>
    </source>
</evidence>
<organism evidence="1 2">
    <name type="scientific">Desulfomarina profundi</name>
    <dbReference type="NCBI Taxonomy" id="2772557"/>
    <lineage>
        <taxon>Bacteria</taxon>
        <taxon>Pseudomonadati</taxon>
        <taxon>Thermodesulfobacteriota</taxon>
        <taxon>Desulfobulbia</taxon>
        <taxon>Desulfobulbales</taxon>
        <taxon>Desulfobulbaceae</taxon>
        <taxon>Desulfomarina</taxon>
    </lineage>
</organism>
<name>A0A8D5JMX5_9BACT</name>
<accession>A0A8D5JMX5</accession>
<dbReference type="EMBL" id="AP024086">
    <property type="protein sequence ID" value="BCL62077.1"/>
    <property type="molecule type" value="Genomic_DNA"/>
</dbReference>
<dbReference type="KEGG" id="dbk:DGMP_27700"/>
<dbReference type="Proteomes" id="UP000826725">
    <property type="component" value="Chromosome"/>
</dbReference>
<sequence>METLRLLRKIGVDATTESYNVSARRLQGLACFPPEHQQFLLNLQFCHITDNYIFTHADFHEELLIPPQKTTDTAAYCYNMEARLLSSRRLIEKQPTNLDRVIVFGHIPFELPLVTPDRIGIDTGAVYGNVLTALELPTMCFHHA</sequence>
<reference evidence="1" key="1">
    <citation type="submission" date="2020-09" db="EMBL/GenBank/DDBJ databases">
        <title>Desulfogranum mesoprofundum gen. nov., sp. nov., a novel mesophilic, sulfate-reducing chemolithoautotroph isolated from a deep-sea hydrothermal vent chimney in the Suiyo Seamount.</title>
        <authorList>
            <person name="Hashimoto Y."/>
            <person name="Nakagawa S."/>
        </authorList>
    </citation>
    <scope>NUCLEOTIDE SEQUENCE</scope>
    <source>
        <strain evidence="1">KT2</strain>
    </source>
</reference>
<proteinExistence type="predicted"/>
<protein>
    <submittedName>
        <fullName evidence="1">Uncharacterized protein</fullName>
    </submittedName>
</protein>
<gene>
    <name evidence="1" type="ORF">DGMP_27700</name>
</gene>